<reference evidence="1 2" key="1">
    <citation type="journal article" date="2019" name="Genome Biol. Evol.">
        <title>Insights into the evolution of the New World diploid cottons (Gossypium, subgenus Houzingenia) based on genome sequencing.</title>
        <authorList>
            <person name="Grover C.E."/>
            <person name="Arick M.A. 2nd"/>
            <person name="Thrash A."/>
            <person name="Conover J.L."/>
            <person name="Sanders W.S."/>
            <person name="Peterson D.G."/>
            <person name="Frelichowski J.E."/>
            <person name="Scheffler J.A."/>
            <person name="Scheffler B.E."/>
            <person name="Wendel J.F."/>
        </authorList>
    </citation>
    <scope>NUCLEOTIDE SEQUENCE [LARGE SCALE GENOMIC DNA]</scope>
    <source>
        <strain evidence="1">4</strain>
        <tissue evidence="1">Leaf</tissue>
    </source>
</reference>
<evidence type="ECO:0000313" key="1">
    <source>
        <dbReference type="EMBL" id="MBA0705906.1"/>
    </source>
</evidence>
<proteinExistence type="predicted"/>
<name>A0A7J8Z236_9ROSI</name>
<keyword evidence="2" id="KW-1185">Reference proteome</keyword>
<gene>
    <name evidence="1" type="ORF">Golax_018056</name>
</gene>
<comment type="caution">
    <text evidence="1">The sequence shown here is derived from an EMBL/GenBank/DDBJ whole genome shotgun (WGS) entry which is preliminary data.</text>
</comment>
<feature type="non-terminal residue" evidence="1">
    <location>
        <position position="49"/>
    </location>
</feature>
<dbReference type="AlphaFoldDB" id="A0A7J8Z236"/>
<sequence>MFIGIVATGDKAWAPSLGTLPSEFFEDVDNDILKENEKENAINDVHISS</sequence>
<protein>
    <submittedName>
        <fullName evidence="1">Uncharacterized protein</fullName>
    </submittedName>
</protein>
<evidence type="ECO:0000313" key="2">
    <source>
        <dbReference type="Proteomes" id="UP000593574"/>
    </source>
</evidence>
<accession>A0A7J8Z236</accession>
<dbReference type="EMBL" id="JABEZV010000002">
    <property type="protein sequence ID" value="MBA0705906.1"/>
    <property type="molecule type" value="Genomic_DNA"/>
</dbReference>
<dbReference type="Proteomes" id="UP000593574">
    <property type="component" value="Unassembled WGS sequence"/>
</dbReference>
<organism evidence="1 2">
    <name type="scientific">Gossypium laxum</name>
    <dbReference type="NCBI Taxonomy" id="34288"/>
    <lineage>
        <taxon>Eukaryota</taxon>
        <taxon>Viridiplantae</taxon>
        <taxon>Streptophyta</taxon>
        <taxon>Embryophyta</taxon>
        <taxon>Tracheophyta</taxon>
        <taxon>Spermatophyta</taxon>
        <taxon>Magnoliopsida</taxon>
        <taxon>eudicotyledons</taxon>
        <taxon>Gunneridae</taxon>
        <taxon>Pentapetalae</taxon>
        <taxon>rosids</taxon>
        <taxon>malvids</taxon>
        <taxon>Malvales</taxon>
        <taxon>Malvaceae</taxon>
        <taxon>Malvoideae</taxon>
        <taxon>Gossypium</taxon>
    </lineage>
</organism>